<dbReference type="AlphaFoldDB" id="F8L624"/>
<keyword evidence="1" id="KW-1133">Transmembrane helix</keyword>
<accession>F8L624</accession>
<dbReference type="EMBL" id="FR872582">
    <property type="protein sequence ID" value="CCB88178.1"/>
    <property type="molecule type" value="Genomic_DNA"/>
</dbReference>
<keyword evidence="1" id="KW-0472">Membrane</keyword>
<sequence>MEHSTTLTRELIILGIQLSKAIVLSAIFGLFFPIGLRKLLQAWKESQRMKIWLYMSGCAFLTYAYFLGFK</sequence>
<dbReference type="Proteomes" id="UP000000496">
    <property type="component" value="Chromosome gsn.131"/>
</dbReference>
<name>F8L624_SIMNZ</name>
<protein>
    <submittedName>
        <fullName evidence="2">Uncharacterized protein</fullName>
    </submittedName>
</protein>
<proteinExistence type="predicted"/>
<evidence type="ECO:0000256" key="1">
    <source>
        <dbReference type="SAM" id="Phobius"/>
    </source>
</evidence>
<feature type="transmembrane region" description="Helical" evidence="1">
    <location>
        <begin position="12"/>
        <end position="31"/>
    </location>
</feature>
<feature type="transmembrane region" description="Helical" evidence="1">
    <location>
        <begin position="51"/>
        <end position="69"/>
    </location>
</feature>
<dbReference type="KEGG" id="sng:SNE_A03010"/>
<dbReference type="HOGENOM" id="CLU_2755685_0_0_0"/>
<keyword evidence="1" id="KW-0812">Transmembrane</keyword>
<reference key="1">
    <citation type="journal article" date="2011" name="Mol. Biol. Evol.">
        <title>Unity in variety -- the pan-genome of the Chlamydiae.</title>
        <authorList>
            <person name="Collingro A."/>
            <person name="Tischler P."/>
            <person name="Weinmaier T."/>
            <person name="Penz T."/>
            <person name="Heinz E."/>
            <person name="Brunham R.C."/>
            <person name="Read T.D."/>
            <person name="Bavoil P.M."/>
            <person name="Sachse K."/>
            <person name="Kahane S."/>
            <person name="Friedman M.G."/>
            <person name="Rattei T."/>
            <person name="Myers G.S.A."/>
            <person name="Horn M."/>
        </authorList>
    </citation>
    <scope>NUCLEOTIDE SEQUENCE</scope>
    <source>
        <strain>Z</strain>
    </source>
</reference>
<gene>
    <name evidence="2" type="ordered locus">SNE_A03010</name>
</gene>
<organism evidence="2 3">
    <name type="scientific">Simkania negevensis (strain ATCC VR-1471 / DSM 27360 / Z)</name>
    <dbReference type="NCBI Taxonomy" id="331113"/>
    <lineage>
        <taxon>Bacteria</taxon>
        <taxon>Pseudomonadati</taxon>
        <taxon>Chlamydiota</taxon>
        <taxon>Chlamydiia</taxon>
        <taxon>Parachlamydiales</taxon>
        <taxon>Simkaniaceae</taxon>
        <taxon>Simkania</taxon>
    </lineage>
</organism>
<reference evidence="2 3" key="2">
    <citation type="journal article" date="2011" name="Mol. Biol. Evol.">
        <title>Unity in variety--the pan-genome of the Chlamydiae.</title>
        <authorList>
            <person name="Collingro A."/>
            <person name="Tischler P."/>
            <person name="Weinmaier T."/>
            <person name="Penz T."/>
            <person name="Heinz E."/>
            <person name="Brunham R.C."/>
            <person name="Read T.D."/>
            <person name="Bavoil P.M."/>
            <person name="Sachse K."/>
            <person name="Kahane S."/>
            <person name="Friedman M.G."/>
            <person name="Rattei T."/>
            <person name="Myers G.S."/>
            <person name="Horn M."/>
        </authorList>
    </citation>
    <scope>NUCLEOTIDE SEQUENCE [LARGE SCALE GENOMIC DNA]</scope>
    <source>
        <strain evidence="3">ATCC VR-1471 / Z</strain>
    </source>
</reference>
<dbReference type="RefSeq" id="WP_013942645.1">
    <property type="nucleotide sequence ID" value="NC_015713.1"/>
</dbReference>
<evidence type="ECO:0000313" key="2">
    <source>
        <dbReference type="EMBL" id="CCB88178.1"/>
    </source>
</evidence>
<keyword evidence="3" id="KW-1185">Reference proteome</keyword>
<evidence type="ECO:0000313" key="3">
    <source>
        <dbReference type="Proteomes" id="UP000000496"/>
    </source>
</evidence>